<dbReference type="Gene3D" id="2.170.140.10">
    <property type="entry name" value="Chitin binding domain"/>
    <property type="match status" value="5"/>
</dbReference>
<feature type="compositionally biased region" description="Low complexity" evidence="6">
    <location>
        <begin position="556"/>
        <end position="675"/>
    </location>
</feature>
<evidence type="ECO:0000313" key="9">
    <source>
        <dbReference type="Proteomes" id="UP001652740"/>
    </source>
</evidence>
<evidence type="ECO:0000313" key="10">
    <source>
        <dbReference type="RefSeq" id="XP_052757052.1"/>
    </source>
</evidence>
<reference evidence="10" key="1">
    <citation type="submission" date="2025-08" db="UniProtKB">
        <authorList>
            <consortium name="RefSeq"/>
        </authorList>
    </citation>
    <scope>IDENTIFICATION</scope>
    <source>
        <tissue evidence="10">Whole larvae</tissue>
    </source>
</reference>
<dbReference type="InterPro" id="IPR002557">
    <property type="entry name" value="Chitin-bd_dom"/>
</dbReference>
<feature type="signal peptide" evidence="7">
    <location>
        <begin position="1"/>
        <end position="16"/>
    </location>
</feature>
<feature type="domain" description="Chitin-binding type-2" evidence="8">
    <location>
        <begin position="28"/>
        <end position="86"/>
    </location>
</feature>
<evidence type="ECO:0000256" key="2">
    <source>
        <dbReference type="ARBA" id="ARBA00022729"/>
    </source>
</evidence>
<evidence type="ECO:0000256" key="4">
    <source>
        <dbReference type="ARBA" id="ARBA00023157"/>
    </source>
</evidence>
<dbReference type="PRINTS" id="PR01217">
    <property type="entry name" value="PRICHEXTENSN"/>
</dbReference>
<evidence type="ECO:0000256" key="1">
    <source>
        <dbReference type="ARBA" id="ARBA00022669"/>
    </source>
</evidence>
<evidence type="ECO:0000256" key="5">
    <source>
        <dbReference type="ARBA" id="ARBA00023180"/>
    </source>
</evidence>
<dbReference type="PROSITE" id="PS50940">
    <property type="entry name" value="CHIT_BIND_II"/>
    <property type="match status" value="5"/>
</dbReference>
<dbReference type="Pfam" id="PF01607">
    <property type="entry name" value="CBM_14"/>
    <property type="match status" value="5"/>
</dbReference>
<evidence type="ECO:0000259" key="8">
    <source>
        <dbReference type="PROSITE" id="PS50940"/>
    </source>
</evidence>
<dbReference type="PANTHER" id="PTHR23301">
    <property type="entry name" value="CHITIN BINDING PERITROPHIN-A"/>
    <property type="match status" value="1"/>
</dbReference>
<dbReference type="RefSeq" id="XP_052757052.1">
    <property type="nucleotide sequence ID" value="XM_052901092.1"/>
</dbReference>
<feature type="region of interest" description="Disordered" evidence="6">
    <location>
        <begin position="88"/>
        <end position="141"/>
    </location>
</feature>
<feature type="region of interest" description="Disordered" evidence="6">
    <location>
        <begin position="546"/>
        <end position="678"/>
    </location>
</feature>
<feature type="region of interest" description="Disordered" evidence="6">
    <location>
        <begin position="371"/>
        <end position="473"/>
    </location>
</feature>
<keyword evidence="5" id="KW-0325">Glycoprotein</keyword>
<evidence type="ECO:0000256" key="3">
    <source>
        <dbReference type="ARBA" id="ARBA00022737"/>
    </source>
</evidence>
<feature type="compositionally biased region" description="Low complexity" evidence="6">
    <location>
        <begin position="373"/>
        <end position="464"/>
    </location>
</feature>
<feature type="chain" id="PRO_5045232229" evidence="7">
    <location>
        <begin position="17"/>
        <end position="781"/>
    </location>
</feature>
<dbReference type="InterPro" id="IPR051940">
    <property type="entry name" value="Chitin_bind-dev_reg"/>
</dbReference>
<evidence type="ECO:0000256" key="7">
    <source>
        <dbReference type="SAM" id="SignalP"/>
    </source>
</evidence>
<dbReference type="InterPro" id="IPR036508">
    <property type="entry name" value="Chitin-bd_dom_sf"/>
</dbReference>
<dbReference type="SMART" id="SM00494">
    <property type="entry name" value="ChtBD2"/>
    <property type="match status" value="5"/>
</dbReference>
<keyword evidence="3" id="KW-0677">Repeat</keyword>
<feature type="domain" description="Chitin-binding type-2" evidence="8">
    <location>
        <begin position="219"/>
        <end position="277"/>
    </location>
</feature>
<keyword evidence="1" id="KW-0147">Chitin-binding</keyword>
<evidence type="ECO:0000256" key="6">
    <source>
        <dbReference type="SAM" id="MobiDB-lite"/>
    </source>
</evidence>
<feature type="domain" description="Chitin-binding type-2" evidence="8">
    <location>
        <begin position="480"/>
        <end position="537"/>
    </location>
</feature>
<dbReference type="PANTHER" id="PTHR23301:SF0">
    <property type="entry name" value="CHITIN-BINDING TYPE-2 DOMAIN-CONTAINING PROTEIN-RELATED"/>
    <property type="match status" value="1"/>
</dbReference>
<accession>A0ABM3N0D4</accession>
<dbReference type="Proteomes" id="UP001652740">
    <property type="component" value="Unplaced"/>
</dbReference>
<dbReference type="SUPFAM" id="SSF57625">
    <property type="entry name" value="Invertebrate chitin-binding proteins"/>
    <property type="match status" value="5"/>
</dbReference>
<dbReference type="GeneID" id="113515253"/>
<keyword evidence="2 7" id="KW-0732">Signal</keyword>
<name>A0ABM3N0D4_GALME</name>
<proteinExistence type="predicted"/>
<feature type="compositionally biased region" description="Polar residues" evidence="6">
    <location>
        <begin position="93"/>
        <end position="131"/>
    </location>
</feature>
<gene>
    <name evidence="10" type="primary">LOC113515253</name>
</gene>
<organism evidence="9 10">
    <name type="scientific">Galleria mellonella</name>
    <name type="common">Greater wax moth</name>
    <dbReference type="NCBI Taxonomy" id="7137"/>
    <lineage>
        <taxon>Eukaryota</taxon>
        <taxon>Metazoa</taxon>
        <taxon>Ecdysozoa</taxon>
        <taxon>Arthropoda</taxon>
        <taxon>Hexapoda</taxon>
        <taxon>Insecta</taxon>
        <taxon>Pterygota</taxon>
        <taxon>Neoptera</taxon>
        <taxon>Endopterygota</taxon>
        <taxon>Lepidoptera</taxon>
        <taxon>Glossata</taxon>
        <taxon>Ditrysia</taxon>
        <taxon>Pyraloidea</taxon>
        <taxon>Pyralidae</taxon>
        <taxon>Galleriinae</taxon>
        <taxon>Galleria</taxon>
    </lineage>
</organism>
<sequence length="781" mass="85387">MYGKLLFLSALALAQGNILPNPNAVEECDECPPDIHWLLPHEYDCTLFYYCEYGLKWTEPRQCAPGTEFSYALQVCVHPSLANCDLPGPPTDAANSSTTANPDPTVNPDSTVTSNPTINPDSTPNPGSTTEEPYENGTLPNGCPSDFDVHQLLPHESNCSKFYYCAFGELVERDCPRGTHFNPTLQVCDWPGSAGCENTSSEEVEGSGDPDIDSGEDLPNECPDDFDVHLLLPHETDCDKFYYCVFGEKVVRDCAPGTHFSASLQVCVWPAIAGCENITTTTSPSPDLSTTQEPCDEDERLPNGCPLCPDVHLLLPSPNCSQFYQCVFGELVERDCPRGLHFNPVLQVCDYPANAGCEPIRPPCTPGGGGCGSNTTTPEPTTTTTTLEPITTTTTPEPTTTTTTPEPTTTTTTPEPTTTTTTPEPTTTTTTRTTTTTSAPSSTSTTTTEAPPAETTTVESSSTTDDCDTEPPCDEDARLPNGCPVCPDISLLLPAANCSQFYYCVFGEKEITDCPGGLHFNPVLQVCDQPQNAGCESLPVRPPCTPGGGGCGSNSTTTTTTTPEPTTTTTTPEPTTTTTTPEPTTTTTTPEPTTTTTTTTPEPTTTTTTPEPTTTTTTTTPEPTTTTTTPEPTTTTTTPEPTTTTTTPEPTTTTTTPESTTTTTTPEPTTTTTTTRTNDYHYHSRANNYHYHSRANNYHYHSRTNNYHYHSRANNYHYHSRAYNYHYHSRTYNYHYHSRANNYHYHSRAYNYHYHSRTYNYHYHSRANDNSYNHYNRITTW</sequence>
<keyword evidence="4" id="KW-1015">Disulfide bond</keyword>
<keyword evidence="9" id="KW-1185">Reference proteome</keyword>
<feature type="domain" description="Chitin-binding type-2" evidence="8">
    <location>
        <begin position="140"/>
        <end position="198"/>
    </location>
</feature>
<protein>
    <submittedName>
        <fullName evidence="10">Mucin-2-like isoform X1</fullName>
    </submittedName>
</protein>
<feature type="domain" description="Chitin-binding type-2" evidence="8">
    <location>
        <begin position="302"/>
        <end position="359"/>
    </location>
</feature>